<dbReference type="EMBL" id="CP071527">
    <property type="protein sequence ID" value="USQ13969.1"/>
    <property type="molecule type" value="Genomic_DNA"/>
</dbReference>
<evidence type="ECO:0000313" key="2">
    <source>
        <dbReference type="Proteomes" id="UP001057474"/>
    </source>
</evidence>
<gene>
    <name evidence="1" type="ORF">J2N86_01055</name>
</gene>
<protein>
    <submittedName>
        <fullName evidence="1">Uncharacterized protein</fullName>
    </submittedName>
</protein>
<accession>A0ABY4Y8Y5</accession>
<proteinExistence type="predicted"/>
<sequence length="82" mass="9465">MKAQHIIALMVGFDKWADLLKSSEFELELAKLLIDNYDKVSLVDWEIYIAGVERDNNTSIDSQSKLEIFKQIFINIESENSV</sequence>
<keyword evidence="2" id="KW-1185">Reference proteome</keyword>
<reference evidence="1" key="1">
    <citation type="submission" date="2021-03" db="EMBL/GenBank/DDBJ databases">
        <title>Legionella lytica PCM 2298.</title>
        <authorList>
            <person name="Koper P."/>
        </authorList>
    </citation>
    <scope>NUCLEOTIDE SEQUENCE</scope>
    <source>
        <strain evidence="1">PCM 2298</strain>
    </source>
</reference>
<organism evidence="1 2">
    <name type="scientific">Legionella lytica</name>
    <dbReference type="NCBI Taxonomy" id="96232"/>
    <lineage>
        <taxon>Bacteria</taxon>
        <taxon>Pseudomonadati</taxon>
        <taxon>Pseudomonadota</taxon>
        <taxon>Gammaproteobacteria</taxon>
        <taxon>Legionellales</taxon>
        <taxon>Legionellaceae</taxon>
        <taxon>Legionella</taxon>
    </lineage>
</organism>
<name>A0ABY4Y8Y5_9GAMM</name>
<dbReference type="RefSeq" id="WP_252580358.1">
    <property type="nucleotide sequence ID" value="NZ_CP071527.1"/>
</dbReference>
<dbReference type="Proteomes" id="UP001057474">
    <property type="component" value="Chromosome"/>
</dbReference>
<evidence type="ECO:0000313" key="1">
    <source>
        <dbReference type="EMBL" id="USQ13969.1"/>
    </source>
</evidence>